<protein>
    <submittedName>
        <fullName evidence="8">DNA replication and repair protein RadC</fullName>
    </submittedName>
</protein>
<dbReference type="AlphaFoldDB" id="A0A1H2G2Z3"/>
<keyword evidence="9" id="KW-1185">Reference proteome</keyword>
<reference evidence="9" key="1">
    <citation type="submission" date="2016-10" db="EMBL/GenBank/DDBJ databases">
        <authorList>
            <person name="Varghese N."/>
            <person name="Submissions S."/>
        </authorList>
    </citation>
    <scope>NUCLEOTIDE SEQUENCE [LARGE SCALE GENOMIC DNA]</scope>
    <source>
        <strain evidence="9">Nm10</strain>
    </source>
</reference>
<dbReference type="PANTHER" id="PTHR30471">
    <property type="entry name" value="DNA REPAIR PROTEIN RADC"/>
    <property type="match status" value="1"/>
</dbReference>
<proteinExistence type="inferred from homology"/>
<name>A0A1H2G2Z3_9PROT</name>
<evidence type="ECO:0000256" key="4">
    <source>
        <dbReference type="ARBA" id="ARBA00022833"/>
    </source>
</evidence>
<dbReference type="GO" id="GO:0006508">
    <property type="term" value="P:proteolysis"/>
    <property type="evidence" value="ECO:0007669"/>
    <property type="project" value="UniProtKB-KW"/>
</dbReference>
<keyword evidence="2" id="KW-0479">Metal-binding</keyword>
<evidence type="ECO:0000259" key="7">
    <source>
        <dbReference type="PROSITE" id="PS50249"/>
    </source>
</evidence>
<dbReference type="PROSITE" id="PS50249">
    <property type="entry name" value="MPN"/>
    <property type="match status" value="1"/>
</dbReference>
<dbReference type="InterPro" id="IPR046778">
    <property type="entry name" value="UPF0758_N"/>
</dbReference>
<dbReference type="PANTHER" id="PTHR30471:SF3">
    <property type="entry name" value="UPF0758 PROTEIN YEES-RELATED"/>
    <property type="match status" value="1"/>
</dbReference>
<evidence type="ECO:0000256" key="1">
    <source>
        <dbReference type="ARBA" id="ARBA00022670"/>
    </source>
</evidence>
<dbReference type="InterPro" id="IPR025657">
    <property type="entry name" value="RadC_JAB"/>
</dbReference>
<sequence length="224" mass="24554">MAITNWPISERPREKLLQKGASTLSDTELLAIFLRTGISGKSAVDLARELLLHFGSLTNVFAASQSNFCQLPGMGIAKYAQLQAVLEMARRTLDEELRGGNAMNSPKLVRDFLRLSLANKQHEVFIGIFLDAKNHAIATEELFSGTLTQASVYPREIIKRALYHNAAAIIFAHNHPSGIAEPSHADKVLTQSLKQALSLVDVKVLDHFIIGNGTALSFAEHDLI</sequence>
<comment type="similarity">
    <text evidence="6">Belongs to the UPF0758 family.</text>
</comment>
<dbReference type="NCBIfam" id="NF000642">
    <property type="entry name" value="PRK00024.1"/>
    <property type="match status" value="1"/>
</dbReference>
<dbReference type="NCBIfam" id="TIGR00608">
    <property type="entry name" value="radc"/>
    <property type="match status" value="1"/>
</dbReference>
<keyword evidence="5" id="KW-0482">Metalloprotease</keyword>
<dbReference type="EMBL" id="FNLN01000027">
    <property type="protein sequence ID" value="SDU13668.1"/>
    <property type="molecule type" value="Genomic_DNA"/>
</dbReference>
<dbReference type="PROSITE" id="PS01302">
    <property type="entry name" value="UPF0758"/>
    <property type="match status" value="1"/>
</dbReference>
<dbReference type="Proteomes" id="UP000182882">
    <property type="component" value="Unassembled WGS sequence"/>
</dbReference>
<dbReference type="GO" id="GO:0046872">
    <property type="term" value="F:metal ion binding"/>
    <property type="evidence" value="ECO:0007669"/>
    <property type="project" value="UniProtKB-KW"/>
</dbReference>
<dbReference type="InterPro" id="IPR001405">
    <property type="entry name" value="UPF0758"/>
</dbReference>
<dbReference type="Pfam" id="PF04002">
    <property type="entry name" value="RadC"/>
    <property type="match status" value="1"/>
</dbReference>
<evidence type="ECO:0000256" key="6">
    <source>
        <dbReference type="RuleBase" id="RU003797"/>
    </source>
</evidence>
<dbReference type="InterPro" id="IPR020891">
    <property type="entry name" value="UPF0758_CS"/>
</dbReference>
<accession>A0A1H2G2Z3</accession>
<evidence type="ECO:0000256" key="2">
    <source>
        <dbReference type="ARBA" id="ARBA00022723"/>
    </source>
</evidence>
<keyword evidence="1" id="KW-0645">Protease</keyword>
<evidence type="ECO:0000256" key="5">
    <source>
        <dbReference type="ARBA" id="ARBA00023049"/>
    </source>
</evidence>
<dbReference type="SUPFAM" id="SSF47781">
    <property type="entry name" value="RuvA domain 2-like"/>
    <property type="match status" value="1"/>
</dbReference>
<dbReference type="InterPro" id="IPR010994">
    <property type="entry name" value="RuvA_2-like"/>
</dbReference>
<dbReference type="Pfam" id="PF20582">
    <property type="entry name" value="UPF0758_N"/>
    <property type="match status" value="1"/>
</dbReference>
<dbReference type="Gene3D" id="1.10.150.20">
    <property type="entry name" value="5' to 3' exonuclease, C-terminal subdomain"/>
    <property type="match status" value="1"/>
</dbReference>
<dbReference type="InterPro" id="IPR037518">
    <property type="entry name" value="MPN"/>
</dbReference>
<dbReference type="CDD" id="cd08071">
    <property type="entry name" value="MPN_DUF2466"/>
    <property type="match status" value="1"/>
</dbReference>
<dbReference type="GO" id="GO:0008237">
    <property type="term" value="F:metallopeptidase activity"/>
    <property type="evidence" value="ECO:0007669"/>
    <property type="project" value="UniProtKB-KW"/>
</dbReference>
<gene>
    <name evidence="8" type="ORF">SAMN05216406_12718</name>
</gene>
<evidence type="ECO:0000313" key="9">
    <source>
        <dbReference type="Proteomes" id="UP000182882"/>
    </source>
</evidence>
<dbReference type="Gene3D" id="3.40.140.10">
    <property type="entry name" value="Cytidine Deaminase, domain 2"/>
    <property type="match status" value="1"/>
</dbReference>
<evidence type="ECO:0000256" key="3">
    <source>
        <dbReference type="ARBA" id="ARBA00022801"/>
    </source>
</evidence>
<evidence type="ECO:0000313" key="8">
    <source>
        <dbReference type="EMBL" id="SDU13668.1"/>
    </source>
</evidence>
<dbReference type="RefSeq" id="WP_074701898.1">
    <property type="nucleotide sequence ID" value="NZ_FNLN01000027.1"/>
</dbReference>
<feature type="domain" description="MPN" evidence="7">
    <location>
        <begin position="102"/>
        <end position="224"/>
    </location>
</feature>
<keyword evidence="3" id="KW-0378">Hydrolase</keyword>
<keyword evidence="4" id="KW-0862">Zinc</keyword>
<organism evidence="8 9">
    <name type="scientific">Nitrosomonas ureae</name>
    <dbReference type="NCBI Taxonomy" id="44577"/>
    <lineage>
        <taxon>Bacteria</taxon>
        <taxon>Pseudomonadati</taxon>
        <taxon>Pseudomonadota</taxon>
        <taxon>Betaproteobacteria</taxon>
        <taxon>Nitrosomonadales</taxon>
        <taxon>Nitrosomonadaceae</taxon>
        <taxon>Nitrosomonas</taxon>
    </lineage>
</organism>